<gene>
    <name evidence="2" type="ordered locus">MTR_5g058020</name>
</gene>
<organism evidence="2 4">
    <name type="scientific">Medicago truncatula</name>
    <name type="common">Barrel medic</name>
    <name type="synonym">Medicago tribuloides</name>
    <dbReference type="NCBI Taxonomy" id="3880"/>
    <lineage>
        <taxon>Eukaryota</taxon>
        <taxon>Viridiplantae</taxon>
        <taxon>Streptophyta</taxon>
        <taxon>Embryophyta</taxon>
        <taxon>Tracheophyta</taxon>
        <taxon>Spermatophyta</taxon>
        <taxon>Magnoliopsida</taxon>
        <taxon>eudicotyledons</taxon>
        <taxon>Gunneridae</taxon>
        <taxon>Pentapetalae</taxon>
        <taxon>rosids</taxon>
        <taxon>fabids</taxon>
        <taxon>Fabales</taxon>
        <taxon>Fabaceae</taxon>
        <taxon>Papilionoideae</taxon>
        <taxon>50 kb inversion clade</taxon>
        <taxon>NPAAA clade</taxon>
        <taxon>Hologalegina</taxon>
        <taxon>IRL clade</taxon>
        <taxon>Trifolieae</taxon>
        <taxon>Medicago</taxon>
    </lineage>
</organism>
<reference evidence="2 4" key="1">
    <citation type="journal article" date="2011" name="Nature">
        <title>The Medicago genome provides insight into the evolution of rhizobial symbioses.</title>
        <authorList>
            <person name="Young N.D."/>
            <person name="Debelle F."/>
            <person name="Oldroyd G.E."/>
            <person name="Geurts R."/>
            <person name="Cannon S.B."/>
            <person name="Udvardi M.K."/>
            <person name="Benedito V.A."/>
            <person name="Mayer K.F."/>
            <person name="Gouzy J."/>
            <person name="Schoof H."/>
            <person name="Van de Peer Y."/>
            <person name="Proost S."/>
            <person name="Cook D.R."/>
            <person name="Meyers B.C."/>
            <person name="Spannagl M."/>
            <person name="Cheung F."/>
            <person name="De Mita S."/>
            <person name="Krishnakumar V."/>
            <person name="Gundlach H."/>
            <person name="Zhou S."/>
            <person name="Mudge J."/>
            <person name="Bharti A.K."/>
            <person name="Murray J.D."/>
            <person name="Naoumkina M.A."/>
            <person name="Rosen B."/>
            <person name="Silverstein K.A."/>
            <person name="Tang H."/>
            <person name="Rombauts S."/>
            <person name="Zhao P.X."/>
            <person name="Zhou P."/>
            <person name="Barbe V."/>
            <person name="Bardou P."/>
            <person name="Bechner M."/>
            <person name="Bellec A."/>
            <person name="Berger A."/>
            <person name="Berges H."/>
            <person name="Bidwell S."/>
            <person name="Bisseling T."/>
            <person name="Choisne N."/>
            <person name="Couloux A."/>
            <person name="Denny R."/>
            <person name="Deshpande S."/>
            <person name="Dai X."/>
            <person name="Doyle J.J."/>
            <person name="Dudez A.M."/>
            <person name="Farmer A.D."/>
            <person name="Fouteau S."/>
            <person name="Franken C."/>
            <person name="Gibelin C."/>
            <person name="Gish J."/>
            <person name="Goldstein S."/>
            <person name="Gonzalez A.J."/>
            <person name="Green P.J."/>
            <person name="Hallab A."/>
            <person name="Hartog M."/>
            <person name="Hua A."/>
            <person name="Humphray S.J."/>
            <person name="Jeong D.H."/>
            <person name="Jing Y."/>
            <person name="Jocker A."/>
            <person name="Kenton S.M."/>
            <person name="Kim D.J."/>
            <person name="Klee K."/>
            <person name="Lai H."/>
            <person name="Lang C."/>
            <person name="Lin S."/>
            <person name="Macmil S.L."/>
            <person name="Magdelenat G."/>
            <person name="Matthews L."/>
            <person name="McCorrison J."/>
            <person name="Monaghan E.L."/>
            <person name="Mun J.H."/>
            <person name="Najar F.Z."/>
            <person name="Nicholson C."/>
            <person name="Noirot C."/>
            <person name="O'Bleness M."/>
            <person name="Paule C.R."/>
            <person name="Poulain J."/>
            <person name="Prion F."/>
            <person name="Qin B."/>
            <person name="Qu C."/>
            <person name="Retzel E.F."/>
            <person name="Riddle C."/>
            <person name="Sallet E."/>
            <person name="Samain S."/>
            <person name="Samson N."/>
            <person name="Sanders I."/>
            <person name="Saurat O."/>
            <person name="Scarpelli C."/>
            <person name="Schiex T."/>
            <person name="Segurens B."/>
            <person name="Severin A.J."/>
            <person name="Sherrier D.J."/>
            <person name="Shi R."/>
            <person name="Sims S."/>
            <person name="Singer S.R."/>
            <person name="Sinharoy S."/>
            <person name="Sterck L."/>
            <person name="Viollet A."/>
            <person name="Wang B.B."/>
            <person name="Wang K."/>
            <person name="Wang M."/>
            <person name="Wang X."/>
            <person name="Warfsmann J."/>
            <person name="Weissenbach J."/>
            <person name="White D.D."/>
            <person name="White J.D."/>
            <person name="Wiley G.B."/>
            <person name="Wincker P."/>
            <person name="Xing Y."/>
            <person name="Yang L."/>
            <person name="Yao Z."/>
            <person name="Ying F."/>
            <person name="Zhai J."/>
            <person name="Zhou L."/>
            <person name="Zuber A."/>
            <person name="Denarie J."/>
            <person name="Dixon R.A."/>
            <person name="May G.D."/>
            <person name="Schwartz D.C."/>
            <person name="Rogers J."/>
            <person name="Quetier F."/>
            <person name="Town C.D."/>
            <person name="Roe B.A."/>
        </authorList>
    </citation>
    <scope>NUCLEOTIDE SEQUENCE [LARGE SCALE GENOMIC DNA]</scope>
    <source>
        <strain evidence="2">A17</strain>
        <strain evidence="3 4">cv. Jemalong A17</strain>
    </source>
</reference>
<dbReference type="EnsemblPlants" id="AES97665">
    <property type="protein sequence ID" value="AES97665"/>
    <property type="gene ID" value="MTR_5g058020"/>
</dbReference>
<evidence type="ECO:0000313" key="3">
    <source>
        <dbReference type="EnsemblPlants" id="AES97665"/>
    </source>
</evidence>
<dbReference type="PaxDb" id="3880-AES97665"/>
<feature type="transmembrane region" description="Helical" evidence="1">
    <location>
        <begin position="73"/>
        <end position="97"/>
    </location>
</feature>
<name>G7JXA9_MEDTR</name>
<dbReference type="EMBL" id="CM001221">
    <property type="protein sequence ID" value="AES97665.1"/>
    <property type="molecule type" value="Genomic_DNA"/>
</dbReference>
<protein>
    <submittedName>
        <fullName evidence="2">Transmembrane protein, putative</fullName>
    </submittedName>
</protein>
<evidence type="ECO:0000256" key="1">
    <source>
        <dbReference type="SAM" id="Phobius"/>
    </source>
</evidence>
<keyword evidence="1" id="KW-0472">Membrane</keyword>
<evidence type="ECO:0000313" key="4">
    <source>
        <dbReference type="Proteomes" id="UP000002051"/>
    </source>
</evidence>
<dbReference type="AlphaFoldDB" id="G7JXA9"/>
<keyword evidence="4" id="KW-1185">Reference proteome</keyword>
<sequence>MAILNPFISNYMPCNRSAHLSSNPDLCSSQFCSFQSLYIVLKFLWLSCRSRGFPLPLLLSSSSSADSLTSMFFYLYCEGSLVVIIPSLLNPLFFYSITPLLV</sequence>
<proteinExistence type="predicted"/>
<keyword evidence="1" id="KW-1133">Transmembrane helix</keyword>
<dbReference type="HOGENOM" id="CLU_2281619_0_0_1"/>
<evidence type="ECO:0000313" key="2">
    <source>
        <dbReference type="EMBL" id="AES97665.1"/>
    </source>
</evidence>
<reference evidence="2 4" key="2">
    <citation type="journal article" date="2014" name="BMC Genomics">
        <title>An improved genome release (version Mt4.0) for the model legume Medicago truncatula.</title>
        <authorList>
            <person name="Tang H."/>
            <person name="Krishnakumar V."/>
            <person name="Bidwell S."/>
            <person name="Rosen B."/>
            <person name="Chan A."/>
            <person name="Zhou S."/>
            <person name="Gentzbittel L."/>
            <person name="Childs K.L."/>
            <person name="Yandell M."/>
            <person name="Gundlach H."/>
            <person name="Mayer K.F."/>
            <person name="Schwartz D.C."/>
            <person name="Town C.D."/>
        </authorList>
    </citation>
    <scope>GENOME REANNOTATION</scope>
    <source>
        <strain evidence="3 4">cv. Jemalong A17</strain>
    </source>
</reference>
<dbReference type="Proteomes" id="UP000002051">
    <property type="component" value="Chromosome 5"/>
</dbReference>
<accession>G7JXA9</accession>
<reference evidence="3" key="3">
    <citation type="submission" date="2015-04" db="UniProtKB">
        <authorList>
            <consortium name="EnsemblPlants"/>
        </authorList>
    </citation>
    <scope>IDENTIFICATION</scope>
    <source>
        <strain evidence="3">cv. Jemalong A17</strain>
    </source>
</reference>
<keyword evidence="1 2" id="KW-0812">Transmembrane</keyword>